<dbReference type="AlphaFoldDB" id="A0A4P2VPK2"/>
<evidence type="ECO:0000313" key="9">
    <source>
        <dbReference type="Proteomes" id="UP000291236"/>
    </source>
</evidence>
<comment type="similarity">
    <text evidence="2 7">Belongs to the group II decarboxylase family.</text>
</comment>
<organism evidence="8 9">
    <name type="scientific">Fluviispira sanaruensis</name>
    <dbReference type="NCBI Taxonomy" id="2493639"/>
    <lineage>
        <taxon>Bacteria</taxon>
        <taxon>Pseudomonadati</taxon>
        <taxon>Bdellovibrionota</taxon>
        <taxon>Oligoflexia</taxon>
        <taxon>Silvanigrellales</taxon>
        <taxon>Silvanigrellaceae</taxon>
        <taxon>Fluviispira</taxon>
    </lineage>
</organism>
<dbReference type="Gene3D" id="3.90.1150.170">
    <property type="match status" value="1"/>
</dbReference>
<dbReference type="OrthoDB" id="9803665at2"/>
<dbReference type="InterPro" id="IPR015424">
    <property type="entry name" value="PyrdxlP-dep_Trfase"/>
</dbReference>
<name>A0A4P2VPK2_FLUSA</name>
<proteinExistence type="inferred from homology"/>
<dbReference type="Gene3D" id="3.40.640.10">
    <property type="entry name" value="Type I PLP-dependent aspartate aminotransferase-like (Major domain)"/>
    <property type="match status" value="1"/>
</dbReference>
<evidence type="ECO:0000256" key="6">
    <source>
        <dbReference type="PIRSR" id="PIRSR602129-50"/>
    </source>
</evidence>
<dbReference type="Pfam" id="PF00282">
    <property type="entry name" value="Pyridoxal_deC"/>
    <property type="match status" value="1"/>
</dbReference>
<comment type="cofactor">
    <cofactor evidence="1 6 7">
        <name>pyridoxal 5'-phosphate</name>
        <dbReference type="ChEBI" id="CHEBI:597326"/>
    </cofactor>
</comment>
<keyword evidence="9" id="KW-1185">Reference proteome</keyword>
<gene>
    <name evidence="8" type="ORF">JCM31447_25980</name>
</gene>
<dbReference type="InterPro" id="IPR014710">
    <property type="entry name" value="RmlC-like_jellyroll"/>
</dbReference>
<accession>A0A4P2VPK2</accession>
<keyword evidence="4 6" id="KW-0663">Pyridoxal phosphate</keyword>
<dbReference type="PANTHER" id="PTHR45677:SF8">
    <property type="entry name" value="CYSTEINE SULFINIC ACID DECARBOXYLASE"/>
    <property type="match status" value="1"/>
</dbReference>
<evidence type="ECO:0000256" key="4">
    <source>
        <dbReference type="ARBA" id="ARBA00022898"/>
    </source>
</evidence>
<sequence length="544" mass="62185">MLEYPKLSYKRTVTLRANYFEIVTCEWTDECVTSMHHHEWSSCFIYVEKGTFQDTINLGLKTEINILETGQSTTTPIGAKHELKCLSKTGKTLHIYIPSFGRTENPISLEQKIFSSKNLDFKELDIDSESIKWEKLLSALNLIRDNSITTHSPYFMNQLFSGILPEMLISANLLAQMKTTLATYEASPILNYIEEELIRNICKLFAWESDQQNGITVPGGSAANLMAVHCARHKIDPNIKKIGIGNKKFKLFVSKESHYSFEKACVILGIGTENLVKIDIDEFKKMKASALENAIQIVLANNEIPLLICATAGTTVYGAFDQIDEIAKISQKYKIWLHVDAAWGAPVLFSKNTRKLMDGISLADSITFDAHKLLGANLTSSFFLTRHVNILKDANDVDNCDYLFHQNANGIDKGQMTWQCGRKGEFLSFWSIWKSVGTRGLGDFVDRLYKIRNEVLEYIKEKDRLELLHSPEYLNLCVKINPPNKKYSNFNWSKIVRNKLIDKNLAMINYSQDENGFFLRFIIANPFLESYHIKQMLDWCLEIE</sequence>
<evidence type="ECO:0000256" key="2">
    <source>
        <dbReference type="ARBA" id="ARBA00009533"/>
    </source>
</evidence>
<dbReference type="InterPro" id="IPR002129">
    <property type="entry name" value="PyrdxlP-dep_de-COase"/>
</dbReference>
<dbReference type="InterPro" id="IPR011051">
    <property type="entry name" value="RmlC_Cupin_sf"/>
</dbReference>
<evidence type="ECO:0000256" key="7">
    <source>
        <dbReference type="RuleBase" id="RU000382"/>
    </source>
</evidence>
<dbReference type="GO" id="GO:0016831">
    <property type="term" value="F:carboxy-lyase activity"/>
    <property type="evidence" value="ECO:0007669"/>
    <property type="project" value="UniProtKB-KW"/>
</dbReference>
<evidence type="ECO:0000256" key="3">
    <source>
        <dbReference type="ARBA" id="ARBA00022793"/>
    </source>
</evidence>
<dbReference type="PANTHER" id="PTHR45677">
    <property type="entry name" value="GLUTAMATE DECARBOXYLASE-RELATED"/>
    <property type="match status" value="1"/>
</dbReference>
<dbReference type="EMBL" id="AP019368">
    <property type="protein sequence ID" value="BBH54140.1"/>
    <property type="molecule type" value="Genomic_DNA"/>
</dbReference>
<keyword evidence="8" id="KW-0032">Aminotransferase</keyword>
<dbReference type="SUPFAM" id="SSF53383">
    <property type="entry name" value="PLP-dependent transferases"/>
    <property type="match status" value="1"/>
</dbReference>
<dbReference type="Gene3D" id="2.60.120.10">
    <property type="entry name" value="Jelly Rolls"/>
    <property type="match status" value="1"/>
</dbReference>
<dbReference type="GO" id="GO:0005737">
    <property type="term" value="C:cytoplasm"/>
    <property type="evidence" value="ECO:0007669"/>
    <property type="project" value="TreeGrafter"/>
</dbReference>
<keyword evidence="5 7" id="KW-0456">Lyase</keyword>
<dbReference type="Proteomes" id="UP000291236">
    <property type="component" value="Chromosome"/>
</dbReference>
<dbReference type="InterPro" id="IPR015421">
    <property type="entry name" value="PyrdxlP-dep_Trfase_major"/>
</dbReference>
<dbReference type="SUPFAM" id="SSF51182">
    <property type="entry name" value="RmlC-like cupins"/>
    <property type="match status" value="1"/>
</dbReference>
<protein>
    <submittedName>
        <fullName evidence="8">Aminotransferase class V-fold PLP-dependent enzyme</fullName>
    </submittedName>
</protein>
<keyword evidence="3" id="KW-0210">Decarboxylase</keyword>
<dbReference type="GO" id="GO:0008483">
    <property type="term" value="F:transaminase activity"/>
    <property type="evidence" value="ECO:0007669"/>
    <property type="project" value="UniProtKB-KW"/>
</dbReference>
<keyword evidence="8" id="KW-0808">Transferase</keyword>
<dbReference type="RefSeq" id="WP_130611327.1">
    <property type="nucleotide sequence ID" value="NZ_AP019368.1"/>
</dbReference>
<evidence type="ECO:0000313" key="8">
    <source>
        <dbReference type="EMBL" id="BBH54140.1"/>
    </source>
</evidence>
<dbReference type="GO" id="GO:0030170">
    <property type="term" value="F:pyridoxal phosphate binding"/>
    <property type="evidence" value="ECO:0007669"/>
    <property type="project" value="InterPro"/>
</dbReference>
<reference evidence="8 9" key="1">
    <citation type="submission" date="2018-12" db="EMBL/GenBank/DDBJ databases">
        <title>Rubrispira sanarue gen. nov., sp., nov., a member of the order Silvanigrellales, isolated from a brackish lake in Hamamatsu Japan.</title>
        <authorList>
            <person name="Maejima Y."/>
            <person name="Iino T."/>
            <person name="Muraguchi Y."/>
            <person name="Fukuda K."/>
            <person name="Nojiri H."/>
            <person name="Ohkuma M."/>
            <person name="Moriuchi R."/>
            <person name="Dohra H."/>
            <person name="Kimbara K."/>
            <person name="Shintani M."/>
        </authorList>
    </citation>
    <scope>NUCLEOTIDE SEQUENCE [LARGE SCALE GENOMIC DNA]</scope>
    <source>
        <strain evidence="8 9">RF1110005</strain>
    </source>
</reference>
<dbReference type="GO" id="GO:0019752">
    <property type="term" value="P:carboxylic acid metabolic process"/>
    <property type="evidence" value="ECO:0007669"/>
    <property type="project" value="InterPro"/>
</dbReference>
<evidence type="ECO:0000256" key="1">
    <source>
        <dbReference type="ARBA" id="ARBA00001933"/>
    </source>
</evidence>
<dbReference type="KEGG" id="sbf:JCM31447_25980"/>
<evidence type="ECO:0000256" key="5">
    <source>
        <dbReference type="ARBA" id="ARBA00023239"/>
    </source>
</evidence>
<feature type="modified residue" description="N6-(pyridoxal phosphate)lysine" evidence="6">
    <location>
        <position position="372"/>
    </location>
</feature>